<proteinExistence type="predicted"/>
<evidence type="ECO:0008006" key="3">
    <source>
        <dbReference type="Google" id="ProtNLM"/>
    </source>
</evidence>
<name>A0A7G1KMM7_9NOCA</name>
<dbReference type="KEGG" id="nwl:NWFMUON74_40920"/>
<dbReference type="Proteomes" id="UP000516173">
    <property type="component" value="Chromosome"/>
</dbReference>
<evidence type="ECO:0000313" key="1">
    <source>
        <dbReference type="EMBL" id="BCK56320.1"/>
    </source>
</evidence>
<dbReference type="GeneID" id="80348570"/>
<dbReference type="AlphaFoldDB" id="A0A7G1KMM7"/>
<protein>
    <recommendedName>
        <fullName evidence="3">DUF2007 domain-containing protein</fullName>
    </recommendedName>
</protein>
<accession>A0A7G1KMM7</accession>
<reference evidence="1 2" key="1">
    <citation type="submission" date="2020-08" db="EMBL/GenBank/DDBJ databases">
        <title>Genome Sequencing of Nocardia wallacei strain FMUON74 and assembly.</title>
        <authorList>
            <person name="Toyokawa M."/>
            <person name="Uesaka K."/>
        </authorList>
    </citation>
    <scope>NUCLEOTIDE SEQUENCE [LARGE SCALE GENOMIC DNA]</scope>
    <source>
        <strain evidence="1 2">FMUON74</strain>
    </source>
</reference>
<dbReference type="EMBL" id="AP023396">
    <property type="protein sequence ID" value="BCK56320.1"/>
    <property type="molecule type" value="Genomic_DNA"/>
</dbReference>
<dbReference type="RefSeq" id="WP_187683407.1">
    <property type="nucleotide sequence ID" value="NZ_AP023396.1"/>
</dbReference>
<sequence length="78" mass="8595">MRPRARGAATTAYDYGLLFPVATTATEDAAHYIRDMLRASGIRATTARSQMRSGCLRVLVFPEDAACAYDLICKYTTE</sequence>
<evidence type="ECO:0000313" key="2">
    <source>
        <dbReference type="Proteomes" id="UP000516173"/>
    </source>
</evidence>
<gene>
    <name evidence="1" type="ORF">NWFMUON74_40920</name>
</gene>
<organism evidence="1 2">
    <name type="scientific">Nocardia wallacei</name>
    <dbReference type="NCBI Taxonomy" id="480035"/>
    <lineage>
        <taxon>Bacteria</taxon>
        <taxon>Bacillati</taxon>
        <taxon>Actinomycetota</taxon>
        <taxon>Actinomycetes</taxon>
        <taxon>Mycobacteriales</taxon>
        <taxon>Nocardiaceae</taxon>
        <taxon>Nocardia</taxon>
    </lineage>
</organism>
<keyword evidence="2" id="KW-1185">Reference proteome</keyword>